<reference evidence="2 3" key="1">
    <citation type="journal article" date="2018" name="Nat. Ecol. Evol.">
        <title>Genomic signatures of mitonuclear coevolution across populations of Tigriopus californicus.</title>
        <authorList>
            <person name="Barreto F.S."/>
            <person name="Watson E.T."/>
            <person name="Lima T.G."/>
            <person name="Willett C.S."/>
            <person name="Edmands S."/>
            <person name="Li W."/>
            <person name="Burton R.S."/>
        </authorList>
    </citation>
    <scope>NUCLEOTIDE SEQUENCE [LARGE SCALE GENOMIC DNA]</scope>
    <source>
        <strain evidence="2 3">San Diego</strain>
    </source>
</reference>
<keyword evidence="3" id="KW-1185">Reference proteome</keyword>
<protein>
    <submittedName>
        <fullName evidence="2">Uncharacterized protein</fullName>
    </submittedName>
</protein>
<dbReference type="AlphaFoldDB" id="A0A553P6G9"/>
<evidence type="ECO:0000313" key="2">
    <source>
        <dbReference type="EMBL" id="TRY73283.1"/>
    </source>
</evidence>
<gene>
    <name evidence="2" type="ORF">TCAL_15759</name>
</gene>
<feature type="region of interest" description="Disordered" evidence="1">
    <location>
        <begin position="68"/>
        <end position="139"/>
    </location>
</feature>
<evidence type="ECO:0000313" key="3">
    <source>
        <dbReference type="Proteomes" id="UP000318571"/>
    </source>
</evidence>
<proteinExistence type="predicted"/>
<evidence type="ECO:0000256" key="1">
    <source>
        <dbReference type="SAM" id="MobiDB-lite"/>
    </source>
</evidence>
<name>A0A553P6G9_TIGCA</name>
<dbReference type="EMBL" id="VCGU01000007">
    <property type="protein sequence ID" value="TRY73283.1"/>
    <property type="molecule type" value="Genomic_DNA"/>
</dbReference>
<dbReference type="Proteomes" id="UP000318571">
    <property type="component" value="Chromosome 3"/>
</dbReference>
<feature type="compositionally biased region" description="Polar residues" evidence="1">
    <location>
        <begin position="110"/>
        <end position="120"/>
    </location>
</feature>
<comment type="caution">
    <text evidence="2">The sequence shown here is derived from an EMBL/GenBank/DDBJ whole genome shotgun (WGS) entry which is preliminary data.</text>
</comment>
<accession>A0A553P6G9</accession>
<sequence>MPMQVKEKLGTTSFTNMSTDELCKEADAVMDPAYGFYGRHLRALLPDVRDPHITARMEDFQAARLRAAEQAAQEGGGRAPWQRETGETDSASGLIRRNRRFLQAKRSLPASRTNGDTTTPIAPPAVPRRSRRLQNQGPL</sequence>
<organism evidence="2 3">
    <name type="scientific">Tigriopus californicus</name>
    <name type="common">Marine copepod</name>
    <dbReference type="NCBI Taxonomy" id="6832"/>
    <lineage>
        <taxon>Eukaryota</taxon>
        <taxon>Metazoa</taxon>
        <taxon>Ecdysozoa</taxon>
        <taxon>Arthropoda</taxon>
        <taxon>Crustacea</taxon>
        <taxon>Multicrustacea</taxon>
        <taxon>Hexanauplia</taxon>
        <taxon>Copepoda</taxon>
        <taxon>Harpacticoida</taxon>
        <taxon>Harpacticidae</taxon>
        <taxon>Tigriopus</taxon>
    </lineage>
</organism>